<feature type="compositionally biased region" description="Basic and acidic residues" evidence="1">
    <location>
        <begin position="1"/>
        <end position="13"/>
    </location>
</feature>
<gene>
    <name evidence="2" type="ORF">RN001_005223</name>
</gene>
<proteinExistence type="predicted"/>
<comment type="caution">
    <text evidence="2">The sequence shown here is derived from an EMBL/GenBank/DDBJ whole genome shotgun (WGS) entry which is preliminary data.</text>
</comment>
<name>A0AAN7PC92_9COLE</name>
<organism evidence="2 3">
    <name type="scientific">Aquatica leii</name>
    <dbReference type="NCBI Taxonomy" id="1421715"/>
    <lineage>
        <taxon>Eukaryota</taxon>
        <taxon>Metazoa</taxon>
        <taxon>Ecdysozoa</taxon>
        <taxon>Arthropoda</taxon>
        <taxon>Hexapoda</taxon>
        <taxon>Insecta</taxon>
        <taxon>Pterygota</taxon>
        <taxon>Neoptera</taxon>
        <taxon>Endopterygota</taxon>
        <taxon>Coleoptera</taxon>
        <taxon>Polyphaga</taxon>
        <taxon>Elateriformia</taxon>
        <taxon>Elateroidea</taxon>
        <taxon>Lampyridae</taxon>
        <taxon>Luciolinae</taxon>
        <taxon>Aquatica</taxon>
    </lineage>
</organism>
<dbReference type="AlphaFoldDB" id="A0AAN7PC92"/>
<sequence length="245" mass="27951">MGSEGDSTRKNNVDENLGDSEQPLKKARYVWQVKGKYHLKDTEMDANESKTVLTNEDQNCNGRCYIESLLTHCDNVIGYEDSSEDECQKNIDKSIHDEIPVTLVKPIPKNQDYYLHKWQARQVAKGYMDNTINRVLETCRIAPFDASELIENCEQDGQVEDEGILMAIQSHGLHSNDDNWNHLNTKPETNSSFIKSQDIEQFALDNYQNVHNELFKNKMTDESNFLEAAVSVAIQKKGLSSQNCV</sequence>
<evidence type="ECO:0000256" key="1">
    <source>
        <dbReference type="SAM" id="MobiDB-lite"/>
    </source>
</evidence>
<evidence type="ECO:0000313" key="2">
    <source>
        <dbReference type="EMBL" id="KAK4881904.1"/>
    </source>
</evidence>
<dbReference type="EMBL" id="JARPUR010000002">
    <property type="protein sequence ID" value="KAK4881904.1"/>
    <property type="molecule type" value="Genomic_DNA"/>
</dbReference>
<evidence type="ECO:0000313" key="3">
    <source>
        <dbReference type="Proteomes" id="UP001353858"/>
    </source>
</evidence>
<keyword evidence="3" id="KW-1185">Reference proteome</keyword>
<feature type="region of interest" description="Disordered" evidence="1">
    <location>
        <begin position="1"/>
        <end position="21"/>
    </location>
</feature>
<accession>A0AAN7PC92</accession>
<reference evidence="3" key="1">
    <citation type="submission" date="2023-01" db="EMBL/GenBank/DDBJ databases">
        <title>Key to firefly adult light organ development and bioluminescence: homeobox transcription factors regulate luciferase expression and transportation to peroxisome.</title>
        <authorList>
            <person name="Fu X."/>
        </authorList>
    </citation>
    <scope>NUCLEOTIDE SEQUENCE [LARGE SCALE GENOMIC DNA]</scope>
</reference>
<protein>
    <submittedName>
        <fullName evidence="2">Uncharacterized protein</fullName>
    </submittedName>
</protein>
<dbReference type="Proteomes" id="UP001353858">
    <property type="component" value="Unassembled WGS sequence"/>
</dbReference>